<proteinExistence type="inferred from homology"/>
<evidence type="ECO:0000259" key="8">
    <source>
        <dbReference type="Pfam" id="PF16355"/>
    </source>
</evidence>
<accession>A0A1I0PYW2</accession>
<protein>
    <submittedName>
        <fullName evidence="10">Beta-galactosidase</fullName>
    </submittedName>
</protein>
<reference evidence="10 11" key="1">
    <citation type="submission" date="2016-10" db="EMBL/GenBank/DDBJ databases">
        <authorList>
            <person name="de Groot N.N."/>
        </authorList>
    </citation>
    <scope>NUCLEOTIDE SEQUENCE [LARGE SCALE GENOMIC DNA]</scope>
    <source>
        <strain evidence="10 11">TC2-24</strain>
    </source>
</reference>
<dbReference type="AlphaFoldDB" id="A0A1I0PYW2"/>
<dbReference type="Pfam" id="PF18565">
    <property type="entry name" value="Glyco_hydro2_C5"/>
    <property type="match status" value="1"/>
</dbReference>
<dbReference type="PRINTS" id="PR00132">
    <property type="entry name" value="GLHYDRLASE2"/>
</dbReference>
<keyword evidence="2" id="KW-0378">Hydrolase</keyword>
<dbReference type="InterPro" id="IPR023232">
    <property type="entry name" value="Glyco_hydro_2_AS"/>
</dbReference>
<evidence type="ECO:0000259" key="5">
    <source>
        <dbReference type="Pfam" id="PF00703"/>
    </source>
</evidence>
<dbReference type="Pfam" id="PF16355">
    <property type="entry name" value="DUF4982"/>
    <property type="match status" value="1"/>
</dbReference>
<evidence type="ECO:0000256" key="2">
    <source>
        <dbReference type="ARBA" id="ARBA00022801"/>
    </source>
</evidence>
<dbReference type="Gene3D" id="3.20.20.80">
    <property type="entry name" value="Glycosidases"/>
    <property type="match status" value="1"/>
</dbReference>
<feature type="domain" description="Glycoside hydrolase family 2" evidence="9">
    <location>
        <begin position="728"/>
        <end position="818"/>
    </location>
</feature>
<dbReference type="SUPFAM" id="SSF51445">
    <property type="entry name" value="(Trans)glycosidases"/>
    <property type="match status" value="1"/>
</dbReference>
<feature type="domain" description="Glycoside hydrolase family 2 immunoglobulin-like beta-sandwich" evidence="5">
    <location>
        <begin position="200"/>
        <end position="299"/>
    </location>
</feature>
<dbReference type="Gene3D" id="2.60.120.260">
    <property type="entry name" value="Galactose-binding domain-like"/>
    <property type="match status" value="1"/>
</dbReference>
<dbReference type="InterPro" id="IPR006102">
    <property type="entry name" value="Ig-like_GH2"/>
</dbReference>
<keyword evidence="11" id="KW-1185">Reference proteome</keyword>
<dbReference type="Pfam" id="PF02837">
    <property type="entry name" value="Glyco_hydro_2_N"/>
    <property type="match status" value="1"/>
</dbReference>
<organism evidence="10 11">
    <name type="scientific">Prevotella aff. ruminicola Tc2-24</name>
    <dbReference type="NCBI Taxonomy" id="81582"/>
    <lineage>
        <taxon>Bacteria</taxon>
        <taxon>Pseudomonadati</taxon>
        <taxon>Bacteroidota</taxon>
        <taxon>Bacteroidia</taxon>
        <taxon>Bacteroidales</taxon>
        <taxon>Prevotellaceae</taxon>
        <taxon>Prevotella</taxon>
    </lineage>
</organism>
<dbReference type="RefSeq" id="WP_091916388.1">
    <property type="nucleotide sequence ID" value="NZ_FOIQ01000005.1"/>
</dbReference>
<dbReference type="Proteomes" id="UP000199373">
    <property type="component" value="Unassembled WGS sequence"/>
</dbReference>
<dbReference type="Pfam" id="PF02836">
    <property type="entry name" value="Glyco_hydro_2_C"/>
    <property type="match status" value="1"/>
</dbReference>
<sequence>MRIKLLVLTMAVAATAIAQPRCEITLSDNWQFCKGSCDNDGAVWKTVSVPHDWAISGPFDKKWDLQTVAIEQNGEKQATEKSGRSGALPWIGEGHYRRTFQIPEGYEHAELVFDGAMAEPSVSINGHKAGYWAYGYNAFRIDITPYIKTGDNLLEVDLKNVEESSRWYPGAGIYRPVKLVLTPKSHIDMWQTCVQTLSIQENKALIRVSAKVENPLEEQEIFISLIDRDGQIVKTNWVKVPAHGDLTSTIEVEEPSLWTPETPYLYTLGLSLVREDVDEAAGIADVVTIDETRLRFGIRTVSVSEEGGFQLNGVTRKIKGVCLHHDLGPLGTAINKSALIRQIKTMKEMGCDAIRTSHNMPSQMQMDICDSLGMMVMAESFDMWLYPKCKNGYARFFNEWADRDITNLVLVNRNHPSIIMWSIGNEIPEQGSEKGREISCHLQELCHQLDPTRPVTQGMDRAEEALKSGFAQVMDVPGFNYRVHKYSKNIEQLPQGFLLGSETASTVSSRGVYKFPVEITDNSRYASWAPTYDPTAIQTADGQCSSYDVEYCSWSNLPDDDWVWQDDKPWVIGEFVWTGYDYLGEPTPYDEYWPSRSSYFGICDLAGLPKDRYWLYRSKWNKDEHTIHLLPHWTWDKKRRGEMTPVYCYTDYPTAELFVNGKSQGKISKNPASRLDRYRLRWNDVRYEPGEIKVVVYDGQGNLAGERIIRTAGKPAKLQLDAWMAEGHLLKADGDDLAFVTVSLTDAQGTLIPDASDQLTFEVSGAGSFEAVCNGDATSLESFTQPTMKLFHGQLVVIVRSTKEAGAITLKVTDEHLNLSQAIDIPTR</sequence>
<feature type="domain" description="DUF4982" evidence="8">
    <location>
        <begin position="641"/>
        <end position="701"/>
    </location>
</feature>
<evidence type="ECO:0000259" key="6">
    <source>
        <dbReference type="Pfam" id="PF02836"/>
    </source>
</evidence>
<dbReference type="InterPro" id="IPR032311">
    <property type="entry name" value="DUF4982"/>
</dbReference>
<dbReference type="InterPro" id="IPR008979">
    <property type="entry name" value="Galactose-bd-like_sf"/>
</dbReference>
<keyword evidence="3" id="KW-0326">Glycosidase</keyword>
<feature type="chain" id="PRO_5011669554" evidence="4">
    <location>
        <begin position="19"/>
        <end position="828"/>
    </location>
</feature>
<dbReference type="InterPro" id="IPR036156">
    <property type="entry name" value="Beta-gal/glucu_dom_sf"/>
</dbReference>
<dbReference type="InterPro" id="IPR006101">
    <property type="entry name" value="Glyco_hydro_2"/>
</dbReference>
<dbReference type="InterPro" id="IPR051913">
    <property type="entry name" value="GH2_Domain-Containing"/>
</dbReference>
<dbReference type="Pfam" id="PF00703">
    <property type="entry name" value="Glyco_hydro_2"/>
    <property type="match status" value="1"/>
</dbReference>
<feature type="domain" description="Glycosyl hydrolases family 2 sugar binding" evidence="7">
    <location>
        <begin position="91"/>
        <end position="183"/>
    </location>
</feature>
<evidence type="ECO:0000313" key="10">
    <source>
        <dbReference type="EMBL" id="SEW19747.1"/>
    </source>
</evidence>
<feature type="signal peptide" evidence="4">
    <location>
        <begin position="1"/>
        <end position="18"/>
    </location>
</feature>
<evidence type="ECO:0000259" key="9">
    <source>
        <dbReference type="Pfam" id="PF18565"/>
    </source>
</evidence>
<dbReference type="InterPro" id="IPR006103">
    <property type="entry name" value="Glyco_hydro_2_cat"/>
</dbReference>
<evidence type="ECO:0000256" key="3">
    <source>
        <dbReference type="ARBA" id="ARBA00023295"/>
    </source>
</evidence>
<dbReference type="Gene3D" id="2.60.40.10">
    <property type="entry name" value="Immunoglobulins"/>
    <property type="match status" value="3"/>
</dbReference>
<dbReference type="SUPFAM" id="SSF49785">
    <property type="entry name" value="Galactose-binding domain-like"/>
    <property type="match status" value="1"/>
</dbReference>
<dbReference type="GO" id="GO:0004553">
    <property type="term" value="F:hydrolase activity, hydrolyzing O-glycosyl compounds"/>
    <property type="evidence" value="ECO:0007669"/>
    <property type="project" value="InterPro"/>
</dbReference>
<evidence type="ECO:0000256" key="4">
    <source>
        <dbReference type="SAM" id="SignalP"/>
    </source>
</evidence>
<keyword evidence="4" id="KW-0732">Signal</keyword>
<dbReference type="InterPro" id="IPR017853">
    <property type="entry name" value="GH"/>
</dbReference>
<dbReference type="PANTHER" id="PTHR42732:SF1">
    <property type="entry name" value="BETA-MANNOSIDASE"/>
    <property type="match status" value="1"/>
</dbReference>
<dbReference type="InterPro" id="IPR040605">
    <property type="entry name" value="Glyco_hydro2_dom5"/>
</dbReference>
<feature type="domain" description="Glycoside hydrolase family 2 catalytic" evidence="6">
    <location>
        <begin position="306"/>
        <end position="521"/>
    </location>
</feature>
<dbReference type="InterPro" id="IPR006104">
    <property type="entry name" value="Glyco_hydro_2_N"/>
</dbReference>
<dbReference type="GO" id="GO:0005975">
    <property type="term" value="P:carbohydrate metabolic process"/>
    <property type="evidence" value="ECO:0007669"/>
    <property type="project" value="InterPro"/>
</dbReference>
<dbReference type="SUPFAM" id="SSF49303">
    <property type="entry name" value="beta-Galactosidase/glucuronidase domain"/>
    <property type="match status" value="1"/>
</dbReference>
<dbReference type="PROSITE" id="PS00608">
    <property type="entry name" value="GLYCOSYL_HYDROL_F2_2"/>
    <property type="match status" value="1"/>
</dbReference>
<comment type="similarity">
    <text evidence="1">Belongs to the glycosyl hydrolase 2 family.</text>
</comment>
<evidence type="ECO:0000259" key="7">
    <source>
        <dbReference type="Pfam" id="PF02837"/>
    </source>
</evidence>
<dbReference type="PANTHER" id="PTHR42732">
    <property type="entry name" value="BETA-GALACTOSIDASE"/>
    <property type="match status" value="1"/>
</dbReference>
<gene>
    <name evidence="10" type="ORF">SAMN04487850_2069</name>
</gene>
<dbReference type="EMBL" id="FOIQ01000005">
    <property type="protein sequence ID" value="SEW19747.1"/>
    <property type="molecule type" value="Genomic_DNA"/>
</dbReference>
<evidence type="ECO:0000256" key="1">
    <source>
        <dbReference type="ARBA" id="ARBA00007401"/>
    </source>
</evidence>
<evidence type="ECO:0000313" key="11">
    <source>
        <dbReference type="Proteomes" id="UP000199373"/>
    </source>
</evidence>
<name>A0A1I0PYW2_9BACT</name>
<dbReference type="InterPro" id="IPR013783">
    <property type="entry name" value="Ig-like_fold"/>
</dbReference>